<keyword evidence="3" id="KW-1185">Reference proteome</keyword>
<evidence type="ECO:0000256" key="1">
    <source>
        <dbReference type="SAM" id="MobiDB-lite"/>
    </source>
</evidence>
<proteinExistence type="predicted"/>
<reference evidence="2 3" key="1">
    <citation type="submission" date="2016-05" db="EMBL/GenBank/DDBJ databases">
        <title>Genome sequencing reveals origins of a unique bacterial endosymbiosis in the earliest lineages of terrestrial Fungi.</title>
        <authorList>
            <consortium name="DOE Joint Genome Institute"/>
            <person name="Uehling J."/>
            <person name="Gryganskyi A."/>
            <person name="Hameed K."/>
            <person name="Tschaplinski T."/>
            <person name="Misztal P."/>
            <person name="Wu S."/>
            <person name="Desiro A."/>
            <person name="Vande Pol N."/>
            <person name="Du Z.-Y."/>
            <person name="Zienkiewicz A."/>
            <person name="Zienkiewicz K."/>
            <person name="Morin E."/>
            <person name="Tisserant E."/>
            <person name="Splivallo R."/>
            <person name="Hainaut M."/>
            <person name="Henrissat B."/>
            <person name="Ohm R."/>
            <person name="Kuo A."/>
            <person name="Yan J."/>
            <person name="Lipzen A."/>
            <person name="Nolan M."/>
            <person name="Labutti K."/>
            <person name="Barry K."/>
            <person name="Goldstein A."/>
            <person name="Labbe J."/>
            <person name="Schadt C."/>
            <person name="Tuskan G."/>
            <person name="Grigoriev I."/>
            <person name="Martin F."/>
            <person name="Vilgalys R."/>
            <person name="Bonito G."/>
        </authorList>
    </citation>
    <scope>NUCLEOTIDE SEQUENCE [LARGE SCALE GENOMIC DNA]</scope>
    <source>
        <strain evidence="2 3">AG-77</strain>
    </source>
</reference>
<feature type="region of interest" description="Disordered" evidence="1">
    <location>
        <begin position="1"/>
        <end position="23"/>
    </location>
</feature>
<evidence type="ECO:0000313" key="3">
    <source>
        <dbReference type="Proteomes" id="UP000078512"/>
    </source>
</evidence>
<dbReference type="InterPro" id="IPR036361">
    <property type="entry name" value="SAP_dom_sf"/>
</dbReference>
<accession>A0A197JHL0</accession>
<gene>
    <name evidence="2" type="ORF">K457DRAFT_141870</name>
</gene>
<feature type="compositionally biased region" description="Polar residues" evidence="1">
    <location>
        <begin position="1"/>
        <end position="19"/>
    </location>
</feature>
<dbReference type="OrthoDB" id="2403856at2759"/>
<name>A0A197JHL0_9FUNG</name>
<dbReference type="Proteomes" id="UP000078512">
    <property type="component" value="Unassembled WGS sequence"/>
</dbReference>
<dbReference type="AlphaFoldDB" id="A0A197JHL0"/>
<dbReference type="SUPFAM" id="SSF68906">
    <property type="entry name" value="SAP domain"/>
    <property type="match status" value="1"/>
</dbReference>
<dbReference type="Gene3D" id="1.10.720.140">
    <property type="match status" value="1"/>
</dbReference>
<sequence length="71" mass="8063">MNTGSENTHTKATPTSTSEVPVLPPVHHTREELMEMHAKDLLQMLDERHVDHTAVVEKPDLVDLILERCTH</sequence>
<protein>
    <recommendedName>
        <fullName evidence="4">Rho termination factor N-terminal domain-containing protein</fullName>
    </recommendedName>
</protein>
<organism evidence="2 3">
    <name type="scientific">Linnemannia elongata AG-77</name>
    <dbReference type="NCBI Taxonomy" id="1314771"/>
    <lineage>
        <taxon>Eukaryota</taxon>
        <taxon>Fungi</taxon>
        <taxon>Fungi incertae sedis</taxon>
        <taxon>Mucoromycota</taxon>
        <taxon>Mortierellomycotina</taxon>
        <taxon>Mortierellomycetes</taxon>
        <taxon>Mortierellales</taxon>
        <taxon>Mortierellaceae</taxon>
        <taxon>Linnemannia</taxon>
    </lineage>
</organism>
<evidence type="ECO:0008006" key="4">
    <source>
        <dbReference type="Google" id="ProtNLM"/>
    </source>
</evidence>
<dbReference type="EMBL" id="KV442093">
    <property type="protein sequence ID" value="OAQ24478.1"/>
    <property type="molecule type" value="Genomic_DNA"/>
</dbReference>
<evidence type="ECO:0000313" key="2">
    <source>
        <dbReference type="EMBL" id="OAQ24478.1"/>
    </source>
</evidence>